<protein>
    <submittedName>
        <fullName evidence="3">Heliorhodopsin HeR</fullName>
    </submittedName>
</protein>
<accession>A0ABW0GHV8</accession>
<sequence length="272" mass="29109">MTADHVTESPAGAEAGHDPSGSTGSLRGLRRDNLVAAALHAVQAVVVLVLATDFTLPVTASYLAGPPGSGRYETVTLFDSPLALGVALFLVLSAFFHVLVSLPGVHERYLRGLVDHHNYYRWVEYSLSASVMVVLIAQLTGIADAAALIGLFAVNASMILFGWLQERYEEPGNGRWLPFVMGSAVGIVPWLAILLYVVAPGSESGAAPPDFVYAIIVSLFVFFNVFAVVQALQYARVGPWRRYVVGERTYIVLSLTAKSALAWQVFGGTLAG</sequence>
<feature type="region of interest" description="Disordered" evidence="1">
    <location>
        <begin position="1"/>
        <end position="25"/>
    </location>
</feature>
<evidence type="ECO:0000313" key="4">
    <source>
        <dbReference type="Proteomes" id="UP001596122"/>
    </source>
</evidence>
<evidence type="ECO:0000313" key="3">
    <source>
        <dbReference type="EMBL" id="MFC5379527.1"/>
    </source>
</evidence>
<feature type="transmembrane region" description="Helical" evidence="2">
    <location>
        <begin position="211"/>
        <end position="232"/>
    </location>
</feature>
<dbReference type="NCBIfam" id="NF038020">
    <property type="entry name" value="HeR"/>
    <property type="match status" value="1"/>
</dbReference>
<feature type="transmembrane region" description="Helical" evidence="2">
    <location>
        <begin position="34"/>
        <end position="62"/>
    </location>
</feature>
<feature type="transmembrane region" description="Helical" evidence="2">
    <location>
        <begin position="145"/>
        <end position="164"/>
    </location>
</feature>
<feature type="transmembrane region" description="Helical" evidence="2">
    <location>
        <begin position="82"/>
        <end position="102"/>
    </location>
</feature>
<evidence type="ECO:0000256" key="2">
    <source>
        <dbReference type="SAM" id="Phobius"/>
    </source>
</evidence>
<dbReference type="Pfam" id="PF18761">
    <property type="entry name" value="Heliorhodopsin"/>
    <property type="match status" value="1"/>
</dbReference>
<keyword evidence="2" id="KW-0812">Transmembrane</keyword>
<evidence type="ECO:0000256" key="1">
    <source>
        <dbReference type="SAM" id="MobiDB-lite"/>
    </source>
</evidence>
<dbReference type="InterPro" id="IPR041113">
    <property type="entry name" value="Heliorhodopsin"/>
</dbReference>
<dbReference type="RefSeq" id="WP_340266201.1">
    <property type="nucleotide sequence ID" value="NZ_JBBEOG010000001.1"/>
</dbReference>
<dbReference type="EMBL" id="JBHSLD010000001">
    <property type="protein sequence ID" value="MFC5379527.1"/>
    <property type="molecule type" value="Genomic_DNA"/>
</dbReference>
<gene>
    <name evidence="3" type="primary">heR</name>
    <name evidence="3" type="ORF">ACFPJ6_01855</name>
</gene>
<comment type="caution">
    <text evidence="3">The sequence shown here is derived from an EMBL/GenBank/DDBJ whole genome shotgun (WGS) entry which is preliminary data.</text>
</comment>
<feature type="transmembrane region" description="Helical" evidence="2">
    <location>
        <begin position="122"/>
        <end position="139"/>
    </location>
</feature>
<dbReference type="Proteomes" id="UP001596122">
    <property type="component" value="Unassembled WGS sequence"/>
</dbReference>
<keyword evidence="4" id="KW-1185">Reference proteome</keyword>
<dbReference type="Gene3D" id="1.20.1070.10">
    <property type="entry name" value="Rhodopsin 7-helix transmembrane proteins"/>
    <property type="match status" value="1"/>
</dbReference>
<keyword evidence="2" id="KW-0472">Membrane</keyword>
<organism evidence="3 4">
    <name type="scientific">Aquipuribacter nitratireducens</name>
    <dbReference type="NCBI Taxonomy" id="650104"/>
    <lineage>
        <taxon>Bacteria</taxon>
        <taxon>Bacillati</taxon>
        <taxon>Actinomycetota</taxon>
        <taxon>Actinomycetes</taxon>
        <taxon>Micrococcales</taxon>
        <taxon>Intrasporangiaceae</taxon>
        <taxon>Aquipuribacter</taxon>
    </lineage>
</organism>
<feature type="transmembrane region" description="Helical" evidence="2">
    <location>
        <begin position="176"/>
        <end position="199"/>
    </location>
</feature>
<name>A0ABW0GHV8_9MICO</name>
<keyword evidence="2" id="KW-1133">Transmembrane helix</keyword>
<proteinExistence type="predicted"/>
<reference evidence="4" key="1">
    <citation type="journal article" date="2019" name="Int. J. Syst. Evol. Microbiol.">
        <title>The Global Catalogue of Microorganisms (GCM) 10K type strain sequencing project: providing services to taxonomists for standard genome sequencing and annotation.</title>
        <authorList>
            <consortium name="The Broad Institute Genomics Platform"/>
            <consortium name="The Broad Institute Genome Sequencing Center for Infectious Disease"/>
            <person name="Wu L."/>
            <person name="Ma J."/>
        </authorList>
    </citation>
    <scope>NUCLEOTIDE SEQUENCE [LARGE SCALE GENOMIC DNA]</scope>
    <source>
        <strain evidence="4">CCUG 43114</strain>
    </source>
</reference>